<proteinExistence type="predicted"/>
<evidence type="ECO:0000256" key="1">
    <source>
        <dbReference type="SAM" id="MobiDB-lite"/>
    </source>
</evidence>
<feature type="region of interest" description="Disordered" evidence="1">
    <location>
        <begin position="1"/>
        <end position="22"/>
    </location>
</feature>
<accession>A8AR81</accession>
<protein>
    <submittedName>
        <fullName evidence="2">Uncharacterized protein</fullName>
    </submittedName>
</protein>
<dbReference type="STRING" id="290338.CKO_04951"/>
<evidence type="ECO:0000313" key="2">
    <source>
        <dbReference type="EMBL" id="ABV15995.1"/>
    </source>
</evidence>
<reference evidence="2 3" key="1">
    <citation type="submission" date="2007-08" db="EMBL/GenBank/DDBJ databases">
        <authorList>
            <consortium name="The Citrobacter koseri Genome Sequencing Project"/>
            <person name="McClelland M."/>
            <person name="Sanderson E.K."/>
            <person name="Porwollik S."/>
            <person name="Spieth J."/>
            <person name="Clifton W.S."/>
            <person name="Latreille P."/>
            <person name="Courtney L."/>
            <person name="Wang C."/>
            <person name="Pepin K."/>
            <person name="Bhonagiri V."/>
            <person name="Nash W."/>
            <person name="Johnson M."/>
            <person name="Thiruvilangam P."/>
            <person name="Wilson R."/>
        </authorList>
    </citation>
    <scope>NUCLEOTIDE SEQUENCE [LARGE SCALE GENOMIC DNA]</scope>
    <source>
        <strain evidence="3">ATCC BAA-895 / CDC 4225-83 / SGSC4696</strain>
    </source>
</reference>
<dbReference type="EMBL" id="CP000822">
    <property type="protein sequence ID" value="ABV15995.1"/>
    <property type="molecule type" value="Genomic_DNA"/>
</dbReference>
<evidence type="ECO:0000313" key="3">
    <source>
        <dbReference type="Proteomes" id="UP000008148"/>
    </source>
</evidence>
<dbReference type="Proteomes" id="UP000008148">
    <property type="component" value="Chromosome"/>
</dbReference>
<organism evidence="2 3">
    <name type="scientific">Citrobacter koseri (strain ATCC BAA-895 / CDC 4225-83 / SGSC4696)</name>
    <dbReference type="NCBI Taxonomy" id="290338"/>
    <lineage>
        <taxon>Bacteria</taxon>
        <taxon>Pseudomonadati</taxon>
        <taxon>Pseudomonadota</taxon>
        <taxon>Gammaproteobacteria</taxon>
        <taxon>Enterobacterales</taxon>
        <taxon>Enterobacteriaceae</taxon>
        <taxon>Citrobacter</taxon>
    </lineage>
</organism>
<dbReference type="AlphaFoldDB" id="A8AR81"/>
<dbReference type="HOGENOM" id="CLU_2697951_0_0_6"/>
<gene>
    <name evidence="2" type="ordered locus">CKO_04951</name>
</gene>
<dbReference type="KEGG" id="cko:CKO_04951"/>
<sequence>MCHSGVYLPDGRRSARPTSRKNLHQRSEFVYAFRLHSMLTMKLFTRILLVVVNECNVICAIQWKMIQICWLSL</sequence>
<name>A8AR81_CITK8</name>
<keyword evidence="3" id="KW-1185">Reference proteome</keyword>